<dbReference type="PROSITE" id="PS00061">
    <property type="entry name" value="ADH_SHORT"/>
    <property type="match status" value="1"/>
</dbReference>
<sequence>MSNTNPVAIITGAAGNLGQAVATHLGSLGYRLLLIDLHQPEWEGESDAVSIGNVDLTLPEHAQEVVNQAWEYFGQIDAVVNIAGGFVWERQAESSLDTWNTQYAMNVQTTVNMCQAILPQFQDQQSGVIVNIGAAAAGKAAEGMGAYAAAKSAVLRLTEALAAENKHLGIRANAVLPSILDTPANREAMPDADPADWVAPESLAGVIAFLLSDVARDITGAGIPVTGRV</sequence>
<name>A0ABX6N1W2_9BURK</name>
<dbReference type="InterPro" id="IPR002347">
    <property type="entry name" value="SDR_fam"/>
</dbReference>
<dbReference type="PANTHER" id="PTHR24321:SF8">
    <property type="entry name" value="ESTRADIOL 17-BETA-DEHYDROGENASE 8-RELATED"/>
    <property type="match status" value="1"/>
</dbReference>
<evidence type="ECO:0000256" key="3">
    <source>
        <dbReference type="RuleBase" id="RU000363"/>
    </source>
</evidence>
<keyword evidence="5" id="KW-1185">Reference proteome</keyword>
<gene>
    <name evidence="4" type="ORF">HKT17_00935</name>
</gene>
<evidence type="ECO:0000313" key="4">
    <source>
        <dbReference type="EMBL" id="QJR28369.1"/>
    </source>
</evidence>
<evidence type="ECO:0000256" key="2">
    <source>
        <dbReference type="ARBA" id="ARBA00023002"/>
    </source>
</evidence>
<dbReference type="SUPFAM" id="SSF51735">
    <property type="entry name" value="NAD(P)-binding Rossmann-fold domains"/>
    <property type="match status" value="1"/>
</dbReference>
<dbReference type="PANTHER" id="PTHR24321">
    <property type="entry name" value="DEHYDROGENASES, SHORT CHAIN"/>
    <property type="match status" value="1"/>
</dbReference>
<dbReference type="Pfam" id="PF00106">
    <property type="entry name" value="adh_short"/>
    <property type="match status" value="1"/>
</dbReference>
<dbReference type="InterPro" id="IPR036291">
    <property type="entry name" value="NAD(P)-bd_dom_sf"/>
</dbReference>
<reference evidence="4 5" key="1">
    <citation type="submission" date="2020-05" db="EMBL/GenBank/DDBJ databases">
        <title>Compete genome of Limnobacter sp. SAORIC-580.</title>
        <authorList>
            <person name="Song J."/>
            <person name="Cho J.-C."/>
        </authorList>
    </citation>
    <scope>NUCLEOTIDE SEQUENCE [LARGE SCALE GENOMIC DNA]</scope>
    <source>
        <strain evidence="4 5">SAORIC-580</strain>
    </source>
</reference>
<evidence type="ECO:0000256" key="1">
    <source>
        <dbReference type="ARBA" id="ARBA00006484"/>
    </source>
</evidence>
<dbReference type="Proteomes" id="UP000501130">
    <property type="component" value="Chromosome"/>
</dbReference>
<dbReference type="PRINTS" id="PR00080">
    <property type="entry name" value="SDRFAMILY"/>
</dbReference>
<dbReference type="PRINTS" id="PR00081">
    <property type="entry name" value="GDHRDH"/>
</dbReference>
<dbReference type="InterPro" id="IPR020904">
    <property type="entry name" value="Sc_DH/Rdtase_CS"/>
</dbReference>
<dbReference type="Gene3D" id="3.40.50.720">
    <property type="entry name" value="NAD(P)-binding Rossmann-like Domain"/>
    <property type="match status" value="1"/>
</dbReference>
<proteinExistence type="inferred from homology"/>
<accession>A0ABX6N1W2</accession>
<evidence type="ECO:0000313" key="5">
    <source>
        <dbReference type="Proteomes" id="UP000501130"/>
    </source>
</evidence>
<organism evidence="4 5">
    <name type="scientific">Limnobacter profundi</name>
    <dbReference type="NCBI Taxonomy" id="2732163"/>
    <lineage>
        <taxon>Bacteria</taxon>
        <taxon>Pseudomonadati</taxon>
        <taxon>Pseudomonadota</taxon>
        <taxon>Betaproteobacteria</taxon>
        <taxon>Burkholderiales</taxon>
        <taxon>Burkholderiaceae</taxon>
        <taxon>Limnobacter</taxon>
    </lineage>
</organism>
<keyword evidence="2" id="KW-0560">Oxidoreductase</keyword>
<comment type="similarity">
    <text evidence="1 3">Belongs to the short-chain dehydrogenases/reductases (SDR) family.</text>
</comment>
<dbReference type="RefSeq" id="WP_171097154.1">
    <property type="nucleotide sequence ID" value="NZ_CP053084.1"/>
</dbReference>
<dbReference type="EMBL" id="CP053084">
    <property type="protein sequence ID" value="QJR28369.1"/>
    <property type="molecule type" value="Genomic_DNA"/>
</dbReference>
<protein>
    <submittedName>
        <fullName evidence="4">SDR family NAD(P)-dependent oxidoreductase</fullName>
    </submittedName>
</protein>